<dbReference type="EMBL" id="JAUSQZ010000001">
    <property type="protein sequence ID" value="MDP9825101.1"/>
    <property type="molecule type" value="Genomic_DNA"/>
</dbReference>
<feature type="active site" description="Proton donor/acceptor" evidence="9">
    <location>
        <position position="194"/>
    </location>
</feature>
<keyword evidence="6 9" id="KW-0133">Cell shape</keyword>
<evidence type="ECO:0000256" key="7">
    <source>
        <dbReference type="ARBA" id="ARBA00022984"/>
    </source>
</evidence>
<evidence type="ECO:0000256" key="6">
    <source>
        <dbReference type="ARBA" id="ARBA00022960"/>
    </source>
</evidence>
<evidence type="ECO:0000256" key="9">
    <source>
        <dbReference type="PROSITE-ProRule" id="PRU01373"/>
    </source>
</evidence>
<dbReference type="PANTHER" id="PTHR30582">
    <property type="entry name" value="L,D-TRANSPEPTIDASE"/>
    <property type="match status" value="1"/>
</dbReference>
<dbReference type="RefSeq" id="WP_307238537.1">
    <property type="nucleotide sequence ID" value="NZ_JAUSQZ010000001.1"/>
</dbReference>
<dbReference type="PROSITE" id="PS52029">
    <property type="entry name" value="LD_TPASE"/>
    <property type="match status" value="1"/>
</dbReference>
<evidence type="ECO:0000313" key="11">
    <source>
        <dbReference type="EMBL" id="MDP9825101.1"/>
    </source>
</evidence>
<feature type="domain" description="L,D-TPase catalytic" evidence="10">
    <location>
        <begin position="113"/>
        <end position="234"/>
    </location>
</feature>
<keyword evidence="12" id="KW-1185">Reference proteome</keyword>
<accession>A0ABT9NXE5</accession>
<keyword evidence="8 9" id="KW-0961">Cell wall biogenesis/degradation</keyword>
<dbReference type="InterPro" id="IPR005490">
    <property type="entry name" value="LD_TPept_cat_dom"/>
</dbReference>
<dbReference type="PANTHER" id="PTHR30582:SF24">
    <property type="entry name" value="L,D-TRANSPEPTIDASE ERFK_SRFK-RELATED"/>
    <property type="match status" value="1"/>
</dbReference>
<dbReference type="InterPro" id="IPR050979">
    <property type="entry name" value="LD-transpeptidase"/>
</dbReference>
<evidence type="ECO:0000256" key="4">
    <source>
        <dbReference type="ARBA" id="ARBA00022679"/>
    </source>
</evidence>
<comment type="similarity">
    <text evidence="2">Belongs to the YkuD family.</text>
</comment>
<evidence type="ECO:0000256" key="2">
    <source>
        <dbReference type="ARBA" id="ARBA00005992"/>
    </source>
</evidence>
<reference evidence="11 12" key="1">
    <citation type="submission" date="2023-07" db="EMBL/GenBank/DDBJ databases">
        <title>Sequencing the genomes of 1000 actinobacteria strains.</title>
        <authorList>
            <person name="Klenk H.-P."/>
        </authorList>
    </citation>
    <scope>NUCLEOTIDE SEQUENCE [LARGE SCALE GENOMIC DNA]</scope>
    <source>
        <strain evidence="11 12">DSM 44388</strain>
    </source>
</reference>
<dbReference type="InterPro" id="IPR038063">
    <property type="entry name" value="Transpep_catalytic_dom"/>
</dbReference>
<sequence length="235" mass="24864">MAVALLTACSQAASTPTVAPATGGTGATTASPVEQDVVEPGTSLVATATADRIEVHRSPGGPVSRKITRNTGPITFLVMDRQDGWLKVHLPTRPNGATGWIARDEVGLSRTPYRLIVSMDDHELVLLRNDRKIDEFPVGVGKSTTPTPPGEYYLTELIRPPDPHGVYGPYAFGLSAHSETLQQFAGGPGQLGLHGTNEPDRLGHDVSHGCLRLANDVITELAKTLPLGTPVVIQA</sequence>
<evidence type="ECO:0000256" key="5">
    <source>
        <dbReference type="ARBA" id="ARBA00022801"/>
    </source>
</evidence>
<name>A0ABT9NXE5_9ACTN</name>
<dbReference type="SUPFAM" id="SSF141523">
    <property type="entry name" value="L,D-transpeptidase catalytic domain-like"/>
    <property type="match status" value="1"/>
</dbReference>
<evidence type="ECO:0000259" key="10">
    <source>
        <dbReference type="PROSITE" id="PS52029"/>
    </source>
</evidence>
<keyword evidence="3" id="KW-0328">Glycosyltransferase</keyword>
<protein>
    <submittedName>
        <fullName evidence="11">Lipoprotein-anchoring transpeptidase ErfK/SrfK</fullName>
    </submittedName>
</protein>
<organism evidence="11 12">
    <name type="scientific">Kineosporia succinea</name>
    <dbReference type="NCBI Taxonomy" id="84632"/>
    <lineage>
        <taxon>Bacteria</taxon>
        <taxon>Bacillati</taxon>
        <taxon>Actinomycetota</taxon>
        <taxon>Actinomycetes</taxon>
        <taxon>Kineosporiales</taxon>
        <taxon>Kineosporiaceae</taxon>
        <taxon>Kineosporia</taxon>
    </lineage>
</organism>
<keyword evidence="4" id="KW-0808">Transferase</keyword>
<keyword evidence="5" id="KW-0378">Hydrolase</keyword>
<proteinExistence type="inferred from homology"/>
<dbReference type="Proteomes" id="UP001235712">
    <property type="component" value="Unassembled WGS sequence"/>
</dbReference>
<comment type="pathway">
    <text evidence="1 9">Cell wall biogenesis; peptidoglycan biosynthesis.</text>
</comment>
<feature type="active site" description="Nucleophile" evidence="9">
    <location>
        <position position="210"/>
    </location>
</feature>
<gene>
    <name evidence="11" type="ORF">J2S57_000850</name>
</gene>
<evidence type="ECO:0000256" key="1">
    <source>
        <dbReference type="ARBA" id="ARBA00004752"/>
    </source>
</evidence>
<dbReference type="Gene3D" id="2.40.440.10">
    <property type="entry name" value="L,D-transpeptidase catalytic domain-like"/>
    <property type="match status" value="1"/>
</dbReference>
<evidence type="ECO:0000256" key="3">
    <source>
        <dbReference type="ARBA" id="ARBA00022676"/>
    </source>
</evidence>
<keyword evidence="7 9" id="KW-0573">Peptidoglycan synthesis</keyword>
<keyword evidence="11" id="KW-0449">Lipoprotein</keyword>
<dbReference type="Pfam" id="PF03734">
    <property type="entry name" value="YkuD"/>
    <property type="match status" value="1"/>
</dbReference>
<comment type="caution">
    <text evidence="11">The sequence shown here is derived from an EMBL/GenBank/DDBJ whole genome shotgun (WGS) entry which is preliminary data.</text>
</comment>
<dbReference type="CDD" id="cd16913">
    <property type="entry name" value="YkuD_like"/>
    <property type="match status" value="1"/>
</dbReference>
<evidence type="ECO:0000313" key="12">
    <source>
        <dbReference type="Proteomes" id="UP001235712"/>
    </source>
</evidence>
<evidence type="ECO:0000256" key="8">
    <source>
        <dbReference type="ARBA" id="ARBA00023316"/>
    </source>
</evidence>